<protein>
    <submittedName>
        <fullName evidence="1">Uncharacterized protein</fullName>
    </submittedName>
</protein>
<dbReference type="PATRIC" id="fig|396596.7.peg.7675"/>
<reference evidence="1 2" key="1">
    <citation type="submission" date="2008-03" db="EMBL/GenBank/DDBJ databases">
        <title>Sequencing of the draft genome and assembly of Burkholderia ambifaria IOP40-10.</title>
        <authorList>
            <consortium name="US DOE Joint Genome Institute (JGI-PGF)"/>
            <person name="Copeland A."/>
            <person name="Lucas S."/>
            <person name="Lapidus A."/>
            <person name="Glavina del Rio T."/>
            <person name="Dalin E."/>
            <person name="Tice H."/>
            <person name="Bruce D."/>
            <person name="Goodwin L."/>
            <person name="Pitluck S."/>
            <person name="Larimer F."/>
            <person name="Land M.L."/>
            <person name="Hauser L."/>
            <person name="Tiedje J."/>
            <person name="Richardson P."/>
        </authorList>
    </citation>
    <scope>NUCLEOTIDE SEQUENCE [LARGE SCALE GENOMIC DNA]</scope>
    <source>
        <strain evidence="1 2">IOP40-10</strain>
    </source>
</reference>
<organism evidence="1 2">
    <name type="scientific">Burkholderia ambifaria IOP40-10</name>
    <dbReference type="NCBI Taxonomy" id="396596"/>
    <lineage>
        <taxon>Bacteria</taxon>
        <taxon>Pseudomonadati</taxon>
        <taxon>Pseudomonadota</taxon>
        <taxon>Betaproteobacteria</taxon>
        <taxon>Burkholderiales</taxon>
        <taxon>Burkholderiaceae</taxon>
        <taxon>Burkholderia</taxon>
        <taxon>Burkholderia cepacia complex</taxon>
    </lineage>
</organism>
<dbReference type="Proteomes" id="UP000005463">
    <property type="component" value="Unassembled WGS sequence"/>
</dbReference>
<sequence>MRSARTCWVGSVAGEGFALGALYPPLAVVCWRDVGGRNAAHLLATGHHVFRNDADARRVAIALAQRFNDTKLAGLLMPMPAG</sequence>
<gene>
    <name evidence="1" type="ORF">BamIOP4010DRAFT_0429</name>
</gene>
<name>B1F8S0_9BURK</name>
<evidence type="ECO:0000313" key="2">
    <source>
        <dbReference type="Proteomes" id="UP000005463"/>
    </source>
</evidence>
<accession>B1F8S0</accession>
<evidence type="ECO:0000313" key="1">
    <source>
        <dbReference type="EMBL" id="EDT06127.1"/>
    </source>
</evidence>
<dbReference type="EMBL" id="ABLC01000003">
    <property type="protein sequence ID" value="EDT06127.1"/>
    <property type="molecule type" value="Genomic_DNA"/>
</dbReference>
<proteinExistence type="predicted"/>
<dbReference type="AlphaFoldDB" id="B1F8S0"/>
<comment type="caution">
    <text evidence="1">The sequence shown here is derived from an EMBL/GenBank/DDBJ whole genome shotgun (WGS) entry which is preliminary data.</text>
</comment>